<evidence type="ECO:0000259" key="2">
    <source>
        <dbReference type="PROSITE" id="PS50882"/>
    </source>
</evidence>
<feature type="compositionally biased region" description="Acidic residues" evidence="1">
    <location>
        <begin position="231"/>
        <end position="245"/>
    </location>
</feature>
<feature type="compositionally biased region" description="Low complexity" evidence="1">
    <location>
        <begin position="687"/>
        <end position="699"/>
    </location>
</feature>
<keyword evidence="4" id="KW-1185">Reference proteome</keyword>
<dbReference type="Gene3D" id="3.10.590.10">
    <property type="entry name" value="ph1033 like domains"/>
    <property type="match status" value="1"/>
</dbReference>
<dbReference type="Proteomes" id="UP000807025">
    <property type="component" value="Unassembled WGS sequence"/>
</dbReference>
<dbReference type="EMBL" id="MU154543">
    <property type="protein sequence ID" value="KAF9497466.1"/>
    <property type="molecule type" value="Genomic_DNA"/>
</dbReference>
<dbReference type="PROSITE" id="PS50882">
    <property type="entry name" value="YTH"/>
    <property type="match status" value="1"/>
</dbReference>
<feature type="compositionally biased region" description="Polar residues" evidence="1">
    <location>
        <begin position="374"/>
        <end position="385"/>
    </location>
</feature>
<dbReference type="PANTHER" id="PTHR12357:SF89">
    <property type="entry name" value="YTH DOMAIN-CONTAINING FAMILY PROTEIN"/>
    <property type="match status" value="1"/>
</dbReference>
<dbReference type="OrthoDB" id="306690at2759"/>
<feature type="region of interest" description="Disordered" evidence="1">
    <location>
        <begin position="75"/>
        <end position="294"/>
    </location>
</feature>
<reference evidence="3" key="1">
    <citation type="submission" date="2020-11" db="EMBL/GenBank/DDBJ databases">
        <authorList>
            <consortium name="DOE Joint Genome Institute"/>
            <person name="Ahrendt S."/>
            <person name="Riley R."/>
            <person name="Andreopoulos W."/>
            <person name="Labutti K."/>
            <person name="Pangilinan J."/>
            <person name="Ruiz-Duenas F.J."/>
            <person name="Barrasa J.M."/>
            <person name="Sanchez-Garcia M."/>
            <person name="Camarero S."/>
            <person name="Miyauchi S."/>
            <person name="Serrano A."/>
            <person name="Linde D."/>
            <person name="Babiker R."/>
            <person name="Drula E."/>
            <person name="Ayuso-Fernandez I."/>
            <person name="Pacheco R."/>
            <person name="Padilla G."/>
            <person name="Ferreira P."/>
            <person name="Barriuso J."/>
            <person name="Kellner H."/>
            <person name="Castanera R."/>
            <person name="Alfaro M."/>
            <person name="Ramirez L."/>
            <person name="Pisabarro A.G."/>
            <person name="Kuo A."/>
            <person name="Tritt A."/>
            <person name="Lipzen A."/>
            <person name="He G."/>
            <person name="Yan M."/>
            <person name="Ng V."/>
            <person name="Cullen D."/>
            <person name="Martin F."/>
            <person name="Rosso M.-N."/>
            <person name="Henrissat B."/>
            <person name="Hibbett D."/>
            <person name="Martinez A.T."/>
            <person name="Grigoriev I.V."/>
        </authorList>
    </citation>
    <scope>NUCLEOTIDE SEQUENCE</scope>
    <source>
        <strain evidence="3">ATCC 90797</strain>
    </source>
</reference>
<evidence type="ECO:0000313" key="3">
    <source>
        <dbReference type="EMBL" id="KAF9497466.1"/>
    </source>
</evidence>
<proteinExistence type="predicted"/>
<dbReference type="GO" id="GO:1990247">
    <property type="term" value="F:N6-methyladenosine-containing RNA reader activity"/>
    <property type="evidence" value="ECO:0007669"/>
    <property type="project" value="TreeGrafter"/>
</dbReference>
<feature type="compositionally biased region" description="Polar residues" evidence="1">
    <location>
        <begin position="93"/>
        <end position="113"/>
    </location>
</feature>
<dbReference type="Pfam" id="PF04146">
    <property type="entry name" value="YTH"/>
    <property type="match status" value="1"/>
</dbReference>
<sequence length="778" mass="83882">MSSQAQGSGAPPMPPVPSSPPSSGVRRHHTISASSRSARQGAREIISEETDQQHWDEDEVVDQDWVVQGVLGAVGEKTSLHRQSSLPARYPRTYQTRGSRTGTSTPKPMNSLTAIAGHEGDEEDWERDMRGLSVNDEEAPEVLPHQQTMDPSNPSPLSPHFGAIPSPPPAGAAGVRRHVSLTYGAGAGGPRKIASQLKRSGTLQAPHPHGITPTPPGSQLSGHNTPSPPNAEEEEYGFDPYEYVDEYASSGGYEGDYPQGQYANPASPIGRSSPWNNTNTAQSNDWRGVSTGGSVDDVQRALSTLELSSQGYTNNNSNGASYQGGQAAQPPRFNNAQQQASVPRNGADGNNNNTPRNNGGKLQLVTDFDGRKTPQGQQPGNSGPASASAYVPNFGAGINQQYTGGSNRGGDERQVGGDRGLSGRSSNPNLGYGYQQGQQGNGKNGNGVPNVPPIPQQYLQQQQQQQRAYGNNQGVPAAGPVNVGGMGPGFISSPIDVPSLIASKGYNPPNFDIKPQFARYFVIKSYTEDDVHKSLKYEIWSSTDPGNKRLDKAFKECAGRGPIYLFFSVNASGHFCGMAEMLTPVDYTRSSTVWASDKWKGVFKVRWIFVRDIPNVNLRHIKLNNTQERKPVTNSRDTQELLPEAGQEMLRIFHSHPARTSLLQDFAFYELQALQKMQPPPNPTASPNPGHMSPPLQSVSPPPQQQYAMQNSNQLAFQMPQMTPMMQMQMNMGMNMGMAGSGFGMPQTQAMHQSVMRHPSPGPSGGAGANFMPLSGFQ</sequence>
<feature type="compositionally biased region" description="Low complexity" evidence="1">
    <location>
        <begin position="427"/>
        <end position="438"/>
    </location>
</feature>
<feature type="region of interest" description="Disordered" evidence="1">
    <location>
        <begin position="754"/>
        <end position="778"/>
    </location>
</feature>
<dbReference type="CDD" id="cd21134">
    <property type="entry name" value="YTH"/>
    <property type="match status" value="1"/>
</dbReference>
<comment type="caution">
    <text evidence="3">The sequence shown here is derived from an EMBL/GenBank/DDBJ whole genome shotgun (WGS) entry which is preliminary data.</text>
</comment>
<evidence type="ECO:0000256" key="1">
    <source>
        <dbReference type="SAM" id="MobiDB-lite"/>
    </source>
</evidence>
<name>A0A9P6D8X6_PLEER</name>
<evidence type="ECO:0000313" key="4">
    <source>
        <dbReference type="Proteomes" id="UP000807025"/>
    </source>
</evidence>
<feature type="region of interest" description="Disordered" evidence="1">
    <location>
        <begin position="677"/>
        <end position="707"/>
    </location>
</feature>
<gene>
    <name evidence="3" type="ORF">BDN71DRAFT_1444622</name>
</gene>
<organism evidence="3 4">
    <name type="scientific">Pleurotus eryngii</name>
    <name type="common">Boletus of the steppes</name>
    <dbReference type="NCBI Taxonomy" id="5323"/>
    <lineage>
        <taxon>Eukaryota</taxon>
        <taxon>Fungi</taxon>
        <taxon>Dikarya</taxon>
        <taxon>Basidiomycota</taxon>
        <taxon>Agaricomycotina</taxon>
        <taxon>Agaricomycetes</taxon>
        <taxon>Agaricomycetidae</taxon>
        <taxon>Agaricales</taxon>
        <taxon>Pleurotineae</taxon>
        <taxon>Pleurotaceae</taxon>
        <taxon>Pleurotus</taxon>
    </lineage>
</organism>
<feature type="compositionally biased region" description="Low complexity" evidence="1">
    <location>
        <begin position="345"/>
        <end position="360"/>
    </location>
</feature>
<dbReference type="PANTHER" id="PTHR12357">
    <property type="entry name" value="YTH YT521-B HOMOLOGY DOMAIN-CONTAINING"/>
    <property type="match status" value="1"/>
</dbReference>
<dbReference type="InterPro" id="IPR045168">
    <property type="entry name" value="YTH_prot"/>
</dbReference>
<feature type="region of interest" description="Disordered" evidence="1">
    <location>
        <begin position="1"/>
        <end position="59"/>
    </location>
</feature>
<feature type="compositionally biased region" description="Polar residues" evidence="1">
    <location>
        <begin position="309"/>
        <end position="342"/>
    </location>
</feature>
<dbReference type="GO" id="GO:0003729">
    <property type="term" value="F:mRNA binding"/>
    <property type="evidence" value="ECO:0007669"/>
    <property type="project" value="TreeGrafter"/>
</dbReference>
<feature type="compositionally biased region" description="Pro residues" evidence="1">
    <location>
        <begin position="11"/>
        <end position="20"/>
    </location>
</feature>
<dbReference type="GO" id="GO:0061157">
    <property type="term" value="P:mRNA destabilization"/>
    <property type="evidence" value="ECO:0007669"/>
    <property type="project" value="TreeGrafter"/>
</dbReference>
<protein>
    <submittedName>
        <fullName evidence="3">YTH-domain-containing protein</fullName>
    </submittedName>
</protein>
<feature type="compositionally biased region" description="Basic and acidic residues" evidence="1">
    <location>
        <begin position="41"/>
        <end position="55"/>
    </location>
</feature>
<accession>A0A9P6D8X6</accession>
<feature type="compositionally biased region" description="Polar residues" evidence="1">
    <location>
        <begin position="273"/>
        <end position="285"/>
    </location>
</feature>
<feature type="region of interest" description="Disordered" evidence="1">
    <location>
        <begin position="309"/>
        <end position="480"/>
    </location>
</feature>
<feature type="domain" description="YTH" evidence="2">
    <location>
        <begin position="518"/>
        <end position="653"/>
    </location>
</feature>
<dbReference type="GO" id="GO:0005737">
    <property type="term" value="C:cytoplasm"/>
    <property type="evidence" value="ECO:0007669"/>
    <property type="project" value="TreeGrafter"/>
</dbReference>
<dbReference type="InterPro" id="IPR007275">
    <property type="entry name" value="YTH_domain"/>
</dbReference>
<dbReference type="AlphaFoldDB" id="A0A9P6D8X6"/>
<feature type="compositionally biased region" description="Low complexity" evidence="1">
    <location>
        <begin position="456"/>
        <end position="466"/>
    </location>
</feature>